<dbReference type="AlphaFoldDB" id="A0A811KJA3"/>
<evidence type="ECO:0000313" key="1">
    <source>
        <dbReference type="EMBL" id="CAD5215592.1"/>
    </source>
</evidence>
<proteinExistence type="predicted"/>
<reference evidence="1" key="1">
    <citation type="submission" date="2020-09" db="EMBL/GenBank/DDBJ databases">
        <authorList>
            <person name="Kikuchi T."/>
        </authorList>
    </citation>
    <scope>NUCLEOTIDE SEQUENCE</scope>
    <source>
        <strain evidence="1">SH1</strain>
    </source>
</reference>
<dbReference type="Proteomes" id="UP000614601">
    <property type="component" value="Unassembled WGS sequence"/>
</dbReference>
<organism evidence="1 2">
    <name type="scientific">Bursaphelenchus okinawaensis</name>
    <dbReference type="NCBI Taxonomy" id="465554"/>
    <lineage>
        <taxon>Eukaryota</taxon>
        <taxon>Metazoa</taxon>
        <taxon>Ecdysozoa</taxon>
        <taxon>Nematoda</taxon>
        <taxon>Chromadorea</taxon>
        <taxon>Rhabditida</taxon>
        <taxon>Tylenchina</taxon>
        <taxon>Tylenchomorpha</taxon>
        <taxon>Aphelenchoidea</taxon>
        <taxon>Aphelenchoididae</taxon>
        <taxon>Bursaphelenchus</taxon>
    </lineage>
</organism>
<gene>
    <name evidence="1" type="ORF">BOKJ2_LOCUS6170</name>
</gene>
<name>A0A811KJA3_9BILA</name>
<dbReference type="Proteomes" id="UP000783686">
    <property type="component" value="Unassembled WGS sequence"/>
</dbReference>
<sequence length="129" mass="16030">MVVVRSHSVVVLPTSSSTLCRCTSVPTLSTLRSTPSAYYPHLSSIYDNYWTWRNRYYSPYYTTPYYSYRPYYYSNYYPSYYNSYVPSYRSYWSDYYPYSYYRSSYYPYYSYNYFPYSTYLNDLANRYYY</sequence>
<accession>A0A811KJA3</accession>
<comment type="caution">
    <text evidence="1">The sequence shown here is derived from an EMBL/GenBank/DDBJ whole genome shotgun (WGS) entry which is preliminary data.</text>
</comment>
<dbReference type="EMBL" id="CAJFDH010000003">
    <property type="protein sequence ID" value="CAD5215592.1"/>
    <property type="molecule type" value="Genomic_DNA"/>
</dbReference>
<evidence type="ECO:0000313" key="2">
    <source>
        <dbReference type="Proteomes" id="UP000614601"/>
    </source>
</evidence>
<dbReference type="EMBL" id="CAJFCW020000003">
    <property type="protein sequence ID" value="CAG9104385.1"/>
    <property type="molecule type" value="Genomic_DNA"/>
</dbReference>
<keyword evidence="2" id="KW-1185">Reference proteome</keyword>
<protein>
    <submittedName>
        <fullName evidence="1">Uncharacterized protein</fullName>
    </submittedName>
</protein>